<name>A0A8C1PU01_CYPCA</name>
<dbReference type="Ensembl" id="ENSCCRT00010124303.1">
    <property type="protein sequence ID" value="ENSCCRP00010111730.1"/>
    <property type="gene ID" value="ENSCCRG00010049234.1"/>
</dbReference>
<reference evidence="9" key="2">
    <citation type="submission" date="2025-09" db="UniProtKB">
        <authorList>
            <consortium name="Ensembl"/>
        </authorList>
    </citation>
    <scope>IDENTIFICATION</scope>
</reference>
<accession>A0A8C1PU01</accession>
<proteinExistence type="inferred from homology"/>
<keyword evidence="7" id="KW-0539">Nucleus</keyword>
<organism evidence="9 10">
    <name type="scientific">Cyprinus carpio</name>
    <name type="common">Common carp</name>
    <dbReference type="NCBI Taxonomy" id="7962"/>
    <lineage>
        <taxon>Eukaryota</taxon>
        <taxon>Metazoa</taxon>
        <taxon>Chordata</taxon>
        <taxon>Craniata</taxon>
        <taxon>Vertebrata</taxon>
        <taxon>Euteleostomi</taxon>
        <taxon>Actinopterygii</taxon>
        <taxon>Neopterygii</taxon>
        <taxon>Teleostei</taxon>
        <taxon>Ostariophysi</taxon>
        <taxon>Cypriniformes</taxon>
        <taxon>Cyprinidae</taxon>
        <taxon>Cyprininae</taxon>
        <taxon>Cyprinus</taxon>
    </lineage>
</organism>
<protein>
    <recommendedName>
        <fullName evidence="8">DDE Tnp4 domain-containing protein</fullName>
    </recommendedName>
</protein>
<keyword evidence="6" id="KW-0378">Hydrolase</keyword>
<dbReference type="InterPro" id="IPR045249">
    <property type="entry name" value="HARBI1-like"/>
</dbReference>
<sequence>MPHFSCSSQTDQILSDNKKNYCTATFTTQYGAFHHLVQELQISPEKHLQYFRMSTQQMEDLLSIIGPDIPGISINYRTPIGPNEKLAVTLRYLASGNSVRMLAFHYRMGESTVAKAIKDTCARNIASKFSSRWNFPNCIGVIDGKHILLFAPPHSGSLYFNYKKTFSVVLLAVVDAEYRFRLVHVGEYGWSSDGGVFAGLAIGQALDAKKLELPDNQQLPGAEHLGNMPFIIVGDAAFPLKTYLLRPYPGRDISTQQRIFNYRLSRVRNVVENAFGILSSRWRILHSRINIHPDKINSLILSACLLHNFLLKPMEVERLLNTSAPTTGSIENISTAGGPRGAREAYTVQDKFCSFFNSEGRVSWQNEMV</sequence>
<dbReference type="AlphaFoldDB" id="A0A8C1PU01"/>
<evidence type="ECO:0000256" key="3">
    <source>
        <dbReference type="ARBA" id="ARBA00006958"/>
    </source>
</evidence>
<evidence type="ECO:0000259" key="8">
    <source>
        <dbReference type="Pfam" id="PF13359"/>
    </source>
</evidence>
<keyword evidence="4" id="KW-0540">Nuclease</keyword>
<dbReference type="PANTHER" id="PTHR22930:SF269">
    <property type="entry name" value="NUCLEASE HARBI1-LIKE PROTEIN"/>
    <property type="match status" value="1"/>
</dbReference>
<evidence type="ECO:0000256" key="5">
    <source>
        <dbReference type="ARBA" id="ARBA00022723"/>
    </source>
</evidence>
<dbReference type="GO" id="GO:0004518">
    <property type="term" value="F:nuclease activity"/>
    <property type="evidence" value="ECO:0007669"/>
    <property type="project" value="UniProtKB-KW"/>
</dbReference>
<evidence type="ECO:0000313" key="10">
    <source>
        <dbReference type="Proteomes" id="UP000694427"/>
    </source>
</evidence>
<dbReference type="PANTHER" id="PTHR22930">
    <property type="match status" value="1"/>
</dbReference>
<reference evidence="9" key="1">
    <citation type="submission" date="2025-08" db="UniProtKB">
        <authorList>
            <consortium name="Ensembl"/>
        </authorList>
    </citation>
    <scope>IDENTIFICATION</scope>
</reference>
<comment type="cofactor">
    <cofactor evidence="1">
        <name>a divalent metal cation</name>
        <dbReference type="ChEBI" id="CHEBI:60240"/>
    </cofactor>
</comment>
<dbReference type="GO" id="GO:0005634">
    <property type="term" value="C:nucleus"/>
    <property type="evidence" value="ECO:0007669"/>
    <property type="project" value="UniProtKB-SubCell"/>
</dbReference>
<keyword evidence="5" id="KW-0479">Metal-binding</keyword>
<comment type="subcellular location">
    <subcellularLocation>
        <location evidence="2">Nucleus</location>
    </subcellularLocation>
</comment>
<dbReference type="Proteomes" id="UP000694427">
    <property type="component" value="Unplaced"/>
</dbReference>
<keyword evidence="10" id="KW-1185">Reference proteome</keyword>
<dbReference type="GO" id="GO:0016787">
    <property type="term" value="F:hydrolase activity"/>
    <property type="evidence" value="ECO:0007669"/>
    <property type="project" value="UniProtKB-KW"/>
</dbReference>
<evidence type="ECO:0000256" key="4">
    <source>
        <dbReference type="ARBA" id="ARBA00022722"/>
    </source>
</evidence>
<dbReference type="InterPro" id="IPR027806">
    <property type="entry name" value="HARBI1_dom"/>
</dbReference>
<dbReference type="Pfam" id="PF13359">
    <property type="entry name" value="DDE_Tnp_4"/>
    <property type="match status" value="1"/>
</dbReference>
<evidence type="ECO:0000256" key="1">
    <source>
        <dbReference type="ARBA" id="ARBA00001968"/>
    </source>
</evidence>
<evidence type="ECO:0000256" key="7">
    <source>
        <dbReference type="ARBA" id="ARBA00023242"/>
    </source>
</evidence>
<comment type="similarity">
    <text evidence="3">Belongs to the HARBI1 family.</text>
</comment>
<feature type="domain" description="DDE Tnp4" evidence="8">
    <location>
        <begin position="142"/>
        <end position="308"/>
    </location>
</feature>
<evidence type="ECO:0000256" key="6">
    <source>
        <dbReference type="ARBA" id="ARBA00022801"/>
    </source>
</evidence>
<evidence type="ECO:0000313" key="9">
    <source>
        <dbReference type="Ensembl" id="ENSCCRP00010111730.1"/>
    </source>
</evidence>
<evidence type="ECO:0000256" key="2">
    <source>
        <dbReference type="ARBA" id="ARBA00004123"/>
    </source>
</evidence>
<dbReference type="GO" id="GO:0046872">
    <property type="term" value="F:metal ion binding"/>
    <property type="evidence" value="ECO:0007669"/>
    <property type="project" value="UniProtKB-KW"/>
</dbReference>